<dbReference type="Proteomes" id="UP000299102">
    <property type="component" value="Unassembled WGS sequence"/>
</dbReference>
<name>A0A4C1WQ12_EUMVA</name>
<gene>
    <name evidence="2" type="ORF">EVAR_87580_1</name>
</gene>
<accession>A0A4C1WQ12</accession>
<sequence length="138" mass="16071">MYWRGPPLKQRRESIRRLKRRYVLIGAPEESSAAKSTRLPTYHLQAVKLCESAAPATGYLLLFKYPRPAHFFSPPREYKNRAGRTLRYQVPAINIPNCYFVRKQIPENERDLPCEDAQRRRGRTDRGRRIPSAGETAT</sequence>
<feature type="compositionally biased region" description="Basic and acidic residues" evidence="1">
    <location>
        <begin position="110"/>
        <end position="128"/>
    </location>
</feature>
<evidence type="ECO:0000256" key="1">
    <source>
        <dbReference type="SAM" id="MobiDB-lite"/>
    </source>
</evidence>
<evidence type="ECO:0000313" key="3">
    <source>
        <dbReference type="Proteomes" id="UP000299102"/>
    </source>
</evidence>
<keyword evidence="3" id="KW-1185">Reference proteome</keyword>
<organism evidence="2 3">
    <name type="scientific">Eumeta variegata</name>
    <name type="common">Bagworm moth</name>
    <name type="synonym">Eumeta japonica</name>
    <dbReference type="NCBI Taxonomy" id="151549"/>
    <lineage>
        <taxon>Eukaryota</taxon>
        <taxon>Metazoa</taxon>
        <taxon>Ecdysozoa</taxon>
        <taxon>Arthropoda</taxon>
        <taxon>Hexapoda</taxon>
        <taxon>Insecta</taxon>
        <taxon>Pterygota</taxon>
        <taxon>Neoptera</taxon>
        <taxon>Endopterygota</taxon>
        <taxon>Lepidoptera</taxon>
        <taxon>Glossata</taxon>
        <taxon>Ditrysia</taxon>
        <taxon>Tineoidea</taxon>
        <taxon>Psychidae</taxon>
        <taxon>Oiketicinae</taxon>
        <taxon>Eumeta</taxon>
    </lineage>
</organism>
<dbReference type="AlphaFoldDB" id="A0A4C1WQ12"/>
<comment type="caution">
    <text evidence="2">The sequence shown here is derived from an EMBL/GenBank/DDBJ whole genome shotgun (WGS) entry which is preliminary data.</text>
</comment>
<dbReference type="EMBL" id="BGZK01000597">
    <property type="protein sequence ID" value="GBP52195.1"/>
    <property type="molecule type" value="Genomic_DNA"/>
</dbReference>
<feature type="region of interest" description="Disordered" evidence="1">
    <location>
        <begin position="110"/>
        <end position="138"/>
    </location>
</feature>
<reference evidence="2 3" key="1">
    <citation type="journal article" date="2019" name="Commun. Biol.">
        <title>The bagworm genome reveals a unique fibroin gene that provides high tensile strength.</title>
        <authorList>
            <person name="Kono N."/>
            <person name="Nakamura H."/>
            <person name="Ohtoshi R."/>
            <person name="Tomita M."/>
            <person name="Numata K."/>
            <person name="Arakawa K."/>
        </authorList>
    </citation>
    <scope>NUCLEOTIDE SEQUENCE [LARGE SCALE GENOMIC DNA]</scope>
</reference>
<proteinExistence type="predicted"/>
<protein>
    <submittedName>
        <fullName evidence="2">Uncharacterized protein</fullName>
    </submittedName>
</protein>
<evidence type="ECO:0000313" key="2">
    <source>
        <dbReference type="EMBL" id="GBP52195.1"/>
    </source>
</evidence>